<protein>
    <submittedName>
        <fullName evidence="1">Uncharacterized protein</fullName>
    </submittedName>
</protein>
<sequence length="82" mass="8203">MALPTGFTASDTINSYSFAVPITVAAPFTLCRAIYVGGAGNITAAMSNGDSVTFTAVPVGTLLPIRATNVSAATASAMVALY</sequence>
<name>A0A6J5MJR4_9CAUD</name>
<gene>
    <name evidence="1" type="ORF">UFOVP496_25</name>
</gene>
<accession>A0A6J5MJR4</accession>
<dbReference type="EMBL" id="LR796472">
    <property type="protein sequence ID" value="CAB4146798.1"/>
    <property type="molecule type" value="Genomic_DNA"/>
</dbReference>
<proteinExistence type="predicted"/>
<organism evidence="1">
    <name type="scientific">uncultured Caudovirales phage</name>
    <dbReference type="NCBI Taxonomy" id="2100421"/>
    <lineage>
        <taxon>Viruses</taxon>
        <taxon>Duplodnaviria</taxon>
        <taxon>Heunggongvirae</taxon>
        <taxon>Uroviricota</taxon>
        <taxon>Caudoviricetes</taxon>
        <taxon>Peduoviridae</taxon>
        <taxon>Maltschvirus</taxon>
        <taxon>Maltschvirus maltsch</taxon>
    </lineage>
</organism>
<reference evidence="1" key="1">
    <citation type="submission" date="2020-04" db="EMBL/GenBank/DDBJ databases">
        <authorList>
            <person name="Chiriac C."/>
            <person name="Salcher M."/>
            <person name="Ghai R."/>
            <person name="Kavagutti S V."/>
        </authorList>
    </citation>
    <scope>NUCLEOTIDE SEQUENCE</scope>
</reference>
<evidence type="ECO:0000313" key="1">
    <source>
        <dbReference type="EMBL" id="CAB4146798.1"/>
    </source>
</evidence>